<dbReference type="InterPro" id="IPR036885">
    <property type="entry name" value="SWIB_MDM2_dom_sf"/>
</dbReference>
<gene>
    <name evidence="3" type="ORF">Catovirus_1_1055</name>
</gene>
<dbReference type="Gene3D" id="1.10.245.10">
    <property type="entry name" value="SWIB/MDM2 domain"/>
    <property type="match status" value="1"/>
</dbReference>
<accession>A0A1V0SBB3</accession>
<reference evidence="3" key="1">
    <citation type="journal article" date="2017" name="Science">
        <title>Giant viruses with an expanded complement of translation system components.</title>
        <authorList>
            <person name="Schulz F."/>
            <person name="Yutin N."/>
            <person name="Ivanova N.N."/>
            <person name="Ortega D.R."/>
            <person name="Lee T.K."/>
            <person name="Vierheilig J."/>
            <person name="Daims H."/>
            <person name="Horn M."/>
            <person name="Wagner M."/>
            <person name="Jensen G.J."/>
            <person name="Kyrpides N.C."/>
            <person name="Koonin E.V."/>
            <person name="Woyke T."/>
        </authorList>
    </citation>
    <scope>NUCLEOTIDE SEQUENCE</scope>
    <source>
        <strain evidence="3">CTV1</strain>
    </source>
</reference>
<keyword evidence="1" id="KW-0175">Coiled coil</keyword>
<organism evidence="3">
    <name type="scientific">Catovirus CTV1</name>
    <dbReference type="NCBI Taxonomy" id="1977631"/>
    <lineage>
        <taxon>Viruses</taxon>
        <taxon>Varidnaviria</taxon>
        <taxon>Bamfordvirae</taxon>
        <taxon>Nucleocytoviricota</taxon>
        <taxon>Megaviricetes</taxon>
        <taxon>Imitervirales</taxon>
        <taxon>Mimiviridae</taxon>
        <taxon>Klosneuvirinae</taxon>
        <taxon>Catovirus</taxon>
    </lineage>
</organism>
<feature type="compositionally biased region" description="Basic and acidic residues" evidence="2">
    <location>
        <begin position="30"/>
        <end position="55"/>
    </location>
</feature>
<proteinExistence type="predicted"/>
<protein>
    <submittedName>
        <fullName evidence="3">Uncharacterized protein</fullName>
    </submittedName>
</protein>
<feature type="region of interest" description="Disordered" evidence="2">
    <location>
        <begin position="221"/>
        <end position="251"/>
    </location>
</feature>
<evidence type="ECO:0000256" key="2">
    <source>
        <dbReference type="SAM" id="MobiDB-lite"/>
    </source>
</evidence>
<feature type="coiled-coil region" evidence="1">
    <location>
        <begin position="76"/>
        <end position="110"/>
    </location>
</feature>
<sequence length="251" mass="29226">MSSKKQQGNNNKTTDNNAVIEKNNKTNKTNKTENKKTNKKVEDKKVEDKKVEDKKLKNKNVMPDELKNMLKFNETLADFKNKVDTEIDTLKKLKNELKKIESNYQQDLMKVWKSKKKRVNNGEKTGFIKSRKLPKKLADLIGVEEGTEMSMPTYTQNFYEKVLDKNNLFYEKDKRVFRATKELMQSLGLPESVNNSTNYLDKDGFNFSTLQKHLTRIIKEESEHHNNQENDITKKAVIKQKKQNVSVSSSA</sequence>
<name>A0A1V0SBB3_9VIRU</name>
<evidence type="ECO:0000256" key="1">
    <source>
        <dbReference type="SAM" id="Coils"/>
    </source>
</evidence>
<evidence type="ECO:0000313" key="3">
    <source>
        <dbReference type="EMBL" id="ARF09005.1"/>
    </source>
</evidence>
<feature type="compositionally biased region" description="Polar residues" evidence="2">
    <location>
        <begin position="1"/>
        <end position="17"/>
    </location>
</feature>
<feature type="compositionally biased region" description="Basic and acidic residues" evidence="2">
    <location>
        <begin position="221"/>
        <end position="234"/>
    </location>
</feature>
<feature type="region of interest" description="Disordered" evidence="2">
    <location>
        <begin position="1"/>
        <end position="62"/>
    </location>
</feature>
<dbReference type="EMBL" id="KY684083">
    <property type="protein sequence ID" value="ARF09005.1"/>
    <property type="molecule type" value="Genomic_DNA"/>
</dbReference>